<accession>A0A344TGE3</accession>
<evidence type="ECO:0000313" key="2">
    <source>
        <dbReference type="EMBL" id="AXE17714.1"/>
    </source>
</evidence>
<evidence type="ECO:0000256" key="1">
    <source>
        <dbReference type="SAM" id="SignalP"/>
    </source>
</evidence>
<organism evidence="2 3">
    <name type="scientific">Runella rosea</name>
    <dbReference type="NCBI Taxonomy" id="2259595"/>
    <lineage>
        <taxon>Bacteria</taxon>
        <taxon>Pseudomonadati</taxon>
        <taxon>Bacteroidota</taxon>
        <taxon>Cytophagia</taxon>
        <taxon>Cytophagales</taxon>
        <taxon>Spirosomataceae</taxon>
        <taxon>Runella</taxon>
    </lineage>
</organism>
<name>A0A344TGE3_9BACT</name>
<dbReference type="OrthoDB" id="952325at2"/>
<gene>
    <name evidence="2" type="ORF">DR864_08170</name>
</gene>
<reference evidence="2 3" key="1">
    <citation type="submission" date="2018-07" db="EMBL/GenBank/DDBJ databases">
        <title>Genome sequencing of Runella.</title>
        <authorList>
            <person name="Baek M.-G."/>
            <person name="Yi H."/>
        </authorList>
    </citation>
    <scope>NUCLEOTIDE SEQUENCE [LARGE SCALE GENOMIC DNA]</scope>
    <source>
        <strain evidence="2 3">HYN0085</strain>
    </source>
</reference>
<keyword evidence="3" id="KW-1185">Reference proteome</keyword>
<dbReference type="RefSeq" id="WP_114066499.1">
    <property type="nucleotide sequence ID" value="NZ_CP030850.1"/>
</dbReference>
<dbReference type="Proteomes" id="UP000251993">
    <property type="component" value="Chromosome"/>
</dbReference>
<sequence>MKNSLRFVIASALMLFSLASFTPNVDKTYYWDDYNIEITVPQDFKITKDTKNEFEMAGEGMELFMYIWNQKAISAADIDDATIAAAKTLKLTEVDDEGTFENDDFAGYYVEGFKDGDRIMFAGIVDLKSRTNFFISITFDDKDEEAEKEAIKILESIGHKS</sequence>
<proteinExistence type="predicted"/>
<protein>
    <recommendedName>
        <fullName evidence="4">Lipoprotein</fullName>
    </recommendedName>
</protein>
<dbReference type="AlphaFoldDB" id="A0A344TGE3"/>
<keyword evidence="1" id="KW-0732">Signal</keyword>
<evidence type="ECO:0008006" key="4">
    <source>
        <dbReference type="Google" id="ProtNLM"/>
    </source>
</evidence>
<evidence type="ECO:0000313" key="3">
    <source>
        <dbReference type="Proteomes" id="UP000251993"/>
    </source>
</evidence>
<dbReference type="KEGG" id="run:DR864_08170"/>
<dbReference type="EMBL" id="CP030850">
    <property type="protein sequence ID" value="AXE17714.1"/>
    <property type="molecule type" value="Genomic_DNA"/>
</dbReference>
<feature type="signal peptide" evidence="1">
    <location>
        <begin position="1"/>
        <end position="22"/>
    </location>
</feature>
<feature type="chain" id="PRO_5017021430" description="Lipoprotein" evidence="1">
    <location>
        <begin position="23"/>
        <end position="161"/>
    </location>
</feature>